<dbReference type="EC" id="3.8.1.2" evidence="3"/>
<dbReference type="PANTHER" id="PTHR43316:SF3">
    <property type="entry name" value="HALOACID DEHALOGENASE, TYPE II (AFU_ORTHOLOGUE AFUA_2G07750)-RELATED"/>
    <property type="match status" value="1"/>
</dbReference>
<protein>
    <recommendedName>
        <fullName evidence="3">(S)-2-haloacid dehalogenase</fullName>
        <ecNumber evidence="3">3.8.1.2</ecNumber>
    </recommendedName>
    <alternativeName>
        <fullName evidence="3">2-haloalkanoic acid dehalogenase</fullName>
    </alternativeName>
    <alternativeName>
        <fullName evidence="3">Halocarboxylic acid halidohydrolase</fullName>
    </alternativeName>
    <alternativeName>
        <fullName evidence="3">L-2-haloacid dehalogenase</fullName>
    </alternativeName>
</protein>
<evidence type="ECO:0000256" key="3">
    <source>
        <dbReference type="RuleBase" id="RU368077"/>
    </source>
</evidence>
<comment type="catalytic activity">
    <reaction evidence="3">
        <text>an (S)-2-haloacid + H2O = a (2R)-2-hydroxycarboxylate + a halide anion + H(+)</text>
        <dbReference type="Rhea" id="RHEA:11192"/>
        <dbReference type="ChEBI" id="CHEBI:15377"/>
        <dbReference type="ChEBI" id="CHEBI:15378"/>
        <dbReference type="ChEBI" id="CHEBI:16042"/>
        <dbReference type="ChEBI" id="CHEBI:58314"/>
        <dbReference type="ChEBI" id="CHEBI:137405"/>
        <dbReference type="EC" id="3.8.1.2"/>
    </reaction>
</comment>
<dbReference type="RefSeq" id="WP_047215388.1">
    <property type="nucleotide sequence ID" value="NZ_CP011568.3"/>
</dbReference>
<dbReference type="SFLD" id="SFLDF00045">
    <property type="entry name" value="2-haloacid_dehalogenase"/>
    <property type="match status" value="1"/>
</dbReference>
<dbReference type="PANTHER" id="PTHR43316">
    <property type="entry name" value="HYDROLASE, HALOACID DELAHOGENASE-RELATED"/>
    <property type="match status" value="1"/>
</dbReference>
<keyword evidence="2 3" id="KW-0378">Hydrolase</keyword>
<proteinExistence type="inferred from homology"/>
<dbReference type="STRING" id="445709.ABW99_15895"/>
<dbReference type="InterPro" id="IPR006328">
    <property type="entry name" value="2-HAD"/>
</dbReference>
<dbReference type="SFLD" id="SFLDG01129">
    <property type="entry name" value="C1.5:_HAD__Beta-PGM__Phosphata"/>
    <property type="match status" value="1"/>
</dbReference>
<evidence type="ECO:0000313" key="5">
    <source>
        <dbReference type="Proteomes" id="UP000036700"/>
    </source>
</evidence>
<dbReference type="InterPro" id="IPR036412">
    <property type="entry name" value="HAD-like_sf"/>
</dbReference>
<dbReference type="CDD" id="cd02588">
    <property type="entry name" value="HAD_L2-DEX"/>
    <property type="match status" value="1"/>
</dbReference>
<comment type="similarity">
    <text evidence="1 3">Belongs to the HAD-like hydrolase superfamily. S-2-haloalkanoic acid dehalogenase family.</text>
</comment>
<dbReference type="NCBIfam" id="TIGR01493">
    <property type="entry name" value="HAD-SF-IA-v2"/>
    <property type="match status" value="1"/>
</dbReference>
<evidence type="ECO:0000313" key="4">
    <source>
        <dbReference type="EMBL" id="AKJ69473.1"/>
    </source>
</evidence>
<keyword evidence="5" id="KW-1185">Reference proteome</keyword>
<dbReference type="AlphaFoldDB" id="A0A0G3EQY9"/>
<comment type="function">
    <text evidence="3">Catalyzes the hydrolytic dehalogenation of small (S)-2-haloalkanoic acids to yield the corresponding (R)-2-hydroxyalkanoic acids.</text>
</comment>
<dbReference type="InterPro" id="IPR051540">
    <property type="entry name" value="S-2-haloacid_dehalogenase"/>
</dbReference>
<dbReference type="InterPro" id="IPR006439">
    <property type="entry name" value="HAD-SF_hydro_IA"/>
</dbReference>
<dbReference type="PRINTS" id="PR00413">
    <property type="entry name" value="HADHALOGNASE"/>
</dbReference>
<dbReference type="NCBIfam" id="TIGR01428">
    <property type="entry name" value="HAD_type_II"/>
    <property type="match status" value="1"/>
</dbReference>
<name>A0A0G3EQY9_9BURK</name>
<evidence type="ECO:0000256" key="1">
    <source>
        <dbReference type="ARBA" id="ARBA00008106"/>
    </source>
</evidence>
<sequence>MSSTISTYVFDAYGTLFDVHSAVARHAARIGPAAAEFSELWRARQVEYSWTSSLMGHKTDFWALTQLALDYSMQRFGIVDDTLRADLLSAYLELEAFPEVPQMLRSLKACGAQAVILSNGTSEMVNSAVRSAGLSGLIDRVMSVDEVGIFKPHASVYDLVPRRLAVSAHQISFQSCNPWDAAGAAHYGFRVVWVNRKGLPAEYPFAGERREVASLEGLADLWRGAHV</sequence>
<dbReference type="InterPro" id="IPR023198">
    <property type="entry name" value="PGP-like_dom2"/>
</dbReference>
<dbReference type="PATRIC" id="fig|445709.3.peg.3365"/>
<organism evidence="4 5">
    <name type="scientific">Pandoraea thiooxydans</name>
    <dbReference type="NCBI Taxonomy" id="445709"/>
    <lineage>
        <taxon>Bacteria</taxon>
        <taxon>Pseudomonadati</taxon>
        <taxon>Pseudomonadota</taxon>
        <taxon>Betaproteobacteria</taxon>
        <taxon>Burkholderiales</taxon>
        <taxon>Burkholderiaceae</taxon>
        <taxon>Pandoraea</taxon>
    </lineage>
</organism>
<dbReference type="KEGG" id="ptx:ABW99_15895"/>
<reference evidence="5" key="1">
    <citation type="submission" date="2015-06" db="EMBL/GenBank/DDBJ databases">
        <authorList>
            <person name="Lim Y.L."/>
            <person name="Ee R."/>
            <person name="Yong D."/>
            <person name="How K.Y."/>
            <person name="Yin W.F."/>
            <person name="Chan K.G."/>
        </authorList>
    </citation>
    <scope>NUCLEOTIDE SEQUENCE [LARGE SCALE GENOMIC DNA]</scope>
    <source>
        <strain evidence="5">DSM 25325</strain>
    </source>
</reference>
<dbReference type="OrthoDB" id="264363at2"/>
<dbReference type="SFLD" id="SFLDS00003">
    <property type="entry name" value="Haloacid_Dehalogenase"/>
    <property type="match status" value="1"/>
</dbReference>
<dbReference type="Proteomes" id="UP000036700">
    <property type="component" value="Chromosome"/>
</dbReference>
<dbReference type="SUPFAM" id="SSF56784">
    <property type="entry name" value="HAD-like"/>
    <property type="match status" value="1"/>
</dbReference>
<dbReference type="SFLD" id="SFLDG01135">
    <property type="entry name" value="C1.5.6:_HAD__Beta-PGM__Phospha"/>
    <property type="match status" value="1"/>
</dbReference>
<dbReference type="Pfam" id="PF00702">
    <property type="entry name" value="Hydrolase"/>
    <property type="match status" value="1"/>
</dbReference>
<dbReference type="InterPro" id="IPR023214">
    <property type="entry name" value="HAD_sf"/>
</dbReference>
<dbReference type="Gene3D" id="1.10.150.240">
    <property type="entry name" value="Putative phosphatase, domain 2"/>
    <property type="match status" value="1"/>
</dbReference>
<dbReference type="EMBL" id="CP011568">
    <property type="protein sequence ID" value="AKJ69473.1"/>
    <property type="molecule type" value="Genomic_DNA"/>
</dbReference>
<gene>
    <name evidence="4" type="ORF">ABW99_15895</name>
</gene>
<dbReference type="Gene3D" id="3.40.50.1000">
    <property type="entry name" value="HAD superfamily/HAD-like"/>
    <property type="match status" value="1"/>
</dbReference>
<evidence type="ECO:0000256" key="2">
    <source>
        <dbReference type="ARBA" id="ARBA00022801"/>
    </source>
</evidence>
<dbReference type="GO" id="GO:0018784">
    <property type="term" value="F:(S)-2-haloacid dehalogenase activity"/>
    <property type="evidence" value="ECO:0007669"/>
    <property type="project" value="UniProtKB-UniRule"/>
</dbReference>
<accession>A0A0G3EQY9</accession>